<proteinExistence type="predicted"/>
<sequence>MKTWTIAANNLPECRKGSVVCIERPWFVSLLDWAAAYPLGYPTSWLHKIKFPDWFKRARDPDYPDELASLRDWYGDLGVIWWMAVPEPLMEWCHKHSKEHHIEIGYDKLKVEFYEDSKDYFNEMEEI</sequence>
<dbReference type="AlphaFoldDB" id="A0A0F9JHP1"/>
<gene>
    <name evidence="1" type="ORF">LCGC14_1454090</name>
</gene>
<name>A0A0F9JHP1_9ZZZZ</name>
<accession>A0A0F9JHP1</accession>
<organism evidence="1">
    <name type="scientific">marine sediment metagenome</name>
    <dbReference type="NCBI Taxonomy" id="412755"/>
    <lineage>
        <taxon>unclassified sequences</taxon>
        <taxon>metagenomes</taxon>
        <taxon>ecological metagenomes</taxon>
    </lineage>
</organism>
<protein>
    <submittedName>
        <fullName evidence="1">Uncharacterized protein</fullName>
    </submittedName>
</protein>
<reference evidence="1" key="1">
    <citation type="journal article" date="2015" name="Nature">
        <title>Complex archaea that bridge the gap between prokaryotes and eukaryotes.</title>
        <authorList>
            <person name="Spang A."/>
            <person name="Saw J.H."/>
            <person name="Jorgensen S.L."/>
            <person name="Zaremba-Niedzwiedzka K."/>
            <person name="Martijn J."/>
            <person name="Lind A.E."/>
            <person name="van Eijk R."/>
            <person name="Schleper C."/>
            <person name="Guy L."/>
            <person name="Ettema T.J."/>
        </authorList>
    </citation>
    <scope>NUCLEOTIDE SEQUENCE</scope>
</reference>
<evidence type="ECO:0000313" key="1">
    <source>
        <dbReference type="EMBL" id="KKM69113.1"/>
    </source>
</evidence>
<comment type="caution">
    <text evidence="1">The sequence shown here is derived from an EMBL/GenBank/DDBJ whole genome shotgun (WGS) entry which is preliminary data.</text>
</comment>
<dbReference type="EMBL" id="LAZR01010047">
    <property type="protein sequence ID" value="KKM69113.1"/>
    <property type="molecule type" value="Genomic_DNA"/>
</dbReference>